<reference evidence="1" key="2">
    <citation type="journal article" date="2023" name="Pathogens">
        <title>Pathological Features and Genomic Characterization of an Actinobacillus equuli subsp. equuli Bearing Unique Virulence-Associated Genes from an Adult Horse with Pleuropneumonia.</title>
        <authorList>
            <person name="Kamali M."/>
            <person name="Carossino M."/>
            <person name="Del Piero F."/>
            <person name="Peak L."/>
            <person name="Mitchell M.S."/>
            <person name="Willette J."/>
            <person name="Baker R."/>
            <person name="Li F."/>
            <person name="Kenez A."/>
            <person name="Balasuriya U.B.R."/>
            <person name="Go Y.Y."/>
        </authorList>
    </citation>
    <scope>NUCLEOTIDE SEQUENCE</scope>
    <source>
        <strain evidence="1">4524</strain>
    </source>
</reference>
<sequence>MGGKSGGGGHTPYEAPDSLKSAQRLRAIGLISLGPIKGSVNKWKSTFFDNTPIQNENGVDDNDEESFNFKNTEIQFNLGTQDQLPLKGFEASEREVSVSTELKNTTPITRTVIDPDVTRIRLTL</sequence>
<dbReference type="PANTHER" id="PTHR36251">
    <property type="entry name" value="FELS-1 PROPHAGE HOST SPECIFICITY PROTEIN-RELATED"/>
    <property type="match status" value="1"/>
</dbReference>
<dbReference type="InterPro" id="IPR053171">
    <property type="entry name" value="Viral_Tip_Attach_Protein"/>
</dbReference>
<dbReference type="EMBL" id="JAPHVQ010000072">
    <property type="protein sequence ID" value="MDE8035850.1"/>
    <property type="molecule type" value="Genomic_DNA"/>
</dbReference>
<dbReference type="AlphaFoldDB" id="A0A9X4JFV9"/>
<accession>A0A9X4JFV9</accession>
<dbReference type="PANTHER" id="PTHR36251:SF2">
    <property type="entry name" value="GIFSY-2 PROPHAGE HOST SPECIFICITY PROTEIN J, PHAGE LAMBDA"/>
    <property type="match status" value="1"/>
</dbReference>
<protein>
    <submittedName>
        <fullName evidence="1">Uncharacterized protein</fullName>
    </submittedName>
</protein>
<proteinExistence type="predicted"/>
<gene>
    <name evidence="1" type="ORF">OQ257_11915</name>
</gene>
<keyword evidence="2" id="KW-1185">Reference proteome</keyword>
<organism evidence="1 2">
    <name type="scientific">Actinobacillus equuli subsp. equuli</name>
    <dbReference type="NCBI Taxonomy" id="202947"/>
    <lineage>
        <taxon>Bacteria</taxon>
        <taxon>Pseudomonadati</taxon>
        <taxon>Pseudomonadota</taxon>
        <taxon>Gammaproteobacteria</taxon>
        <taxon>Pasteurellales</taxon>
        <taxon>Pasteurellaceae</taxon>
        <taxon>Actinobacillus</taxon>
    </lineage>
</organism>
<evidence type="ECO:0000313" key="1">
    <source>
        <dbReference type="EMBL" id="MDE8035850.1"/>
    </source>
</evidence>
<reference evidence="1" key="1">
    <citation type="submission" date="2022-11" db="EMBL/GenBank/DDBJ databases">
        <authorList>
            <person name="Kamali M."/>
            <person name="Peak L."/>
            <person name="Go Y.Y."/>
            <person name="Balasuriya U.B.R."/>
            <person name="Carossino M."/>
        </authorList>
    </citation>
    <scope>NUCLEOTIDE SEQUENCE</scope>
    <source>
        <strain evidence="1">4524</strain>
    </source>
</reference>
<feature type="non-terminal residue" evidence="1">
    <location>
        <position position="124"/>
    </location>
</feature>
<evidence type="ECO:0000313" key="2">
    <source>
        <dbReference type="Proteomes" id="UP001142444"/>
    </source>
</evidence>
<name>A0A9X4JFV9_ACTEU</name>
<dbReference type="Proteomes" id="UP001142444">
    <property type="component" value="Unassembled WGS sequence"/>
</dbReference>
<comment type="caution">
    <text evidence="1">The sequence shown here is derived from an EMBL/GenBank/DDBJ whole genome shotgun (WGS) entry which is preliminary data.</text>
</comment>